<dbReference type="GO" id="GO:0052654">
    <property type="term" value="F:L-leucine-2-oxoglutarate transaminase activity"/>
    <property type="evidence" value="ECO:0007669"/>
    <property type="project" value="RHEA"/>
</dbReference>
<proteinExistence type="inferred from homology"/>
<name>A0A2T4UN17_9ACTN</name>
<evidence type="ECO:0000256" key="6">
    <source>
        <dbReference type="ARBA" id="ARBA00009320"/>
    </source>
</evidence>
<dbReference type="GO" id="GO:0052656">
    <property type="term" value="F:L-isoleucine-2-oxoglutarate transaminase activity"/>
    <property type="evidence" value="ECO:0007669"/>
    <property type="project" value="RHEA"/>
</dbReference>
<evidence type="ECO:0000256" key="2">
    <source>
        <dbReference type="ARBA" id="ARBA00003109"/>
    </source>
</evidence>
<dbReference type="GO" id="GO:0052655">
    <property type="term" value="F:L-valine-2-oxoglutarate transaminase activity"/>
    <property type="evidence" value="ECO:0007669"/>
    <property type="project" value="RHEA"/>
</dbReference>
<evidence type="ECO:0000256" key="9">
    <source>
        <dbReference type="ARBA" id="ARBA00022679"/>
    </source>
</evidence>
<evidence type="ECO:0000256" key="3">
    <source>
        <dbReference type="ARBA" id="ARBA00004824"/>
    </source>
</evidence>
<keyword evidence="19" id="KW-1185">Reference proteome</keyword>
<comment type="cofactor">
    <cofactor evidence="1 16">
        <name>pyridoxal 5'-phosphate</name>
        <dbReference type="ChEBI" id="CHEBI:597326"/>
    </cofactor>
</comment>
<dbReference type="UniPathway" id="UPA00049">
    <property type="reaction ID" value="UER00062"/>
</dbReference>
<dbReference type="RefSeq" id="WP_107569386.1">
    <property type="nucleotide sequence ID" value="NZ_PYYB01000001.1"/>
</dbReference>
<evidence type="ECO:0000256" key="1">
    <source>
        <dbReference type="ARBA" id="ARBA00001933"/>
    </source>
</evidence>
<comment type="catalytic activity">
    <reaction evidence="13 17">
        <text>L-isoleucine + 2-oxoglutarate = (S)-3-methyl-2-oxopentanoate + L-glutamate</text>
        <dbReference type="Rhea" id="RHEA:24801"/>
        <dbReference type="ChEBI" id="CHEBI:16810"/>
        <dbReference type="ChEBI" id="CHEBI:29985"/>
        <dbReference type="ChEBI" id="CHEBI:35146"/>
        <dbReference type="ChEBI" id="CHEBI:58045"/>
        <dbReference type="EC" id="2.6.1.42"/>
    </reaction>
</comment>
<dbReference type="PROSITE" id="PS00770">
    <property type="entry name" value="AA_TRANSFER_CLASS_4"/>
    <property type="match status" value="1"/>
</dbReference>
<dbReference type="Gene3D" id="3.30.470.10">
    <property type="match status" value="1"/>
</dbReference>
<evidence type="ECO:0000256" key="10">
    <source>
        <dbReference type="ARBA" id="ARBA00022898"/>
    </source>
</evidence>
<dbReference type="EC" id="2.6.1.42" evidence="17"/>
<protein>
    <recommendedName>
        <fullName evidence="17">Branched-chain-amino-acid aminotransferase</fullName>
        <shortName evidence="17">BCAT</shortName>
        <ecNumber evidence="17">2.6.1.42</ecNumber>
    </recommendedName>
</protein>
<comment type="similarity">
    <text evidence="6 15">Belongs to the class-IV pyridoxal-phosphate-dependent aminotransferase family.</text>
</comment>
<keyword evidence="11 17" id="KW-0100">Branched-chain amino acid biosynthesis</keyword>
<dbReference type="InterPro" id="IPR005785">
    <property type="entry name" value="B_amino_transI"/>
</dbReference>
<evidence type="ECO:0000256" key="4">
    <source>
        <dbReference type="ARBA" id="ARBA00004931"/>
    </source>
</evidence>
<dbReference type="GO" id="GO:0009099">
    <property type="term" value="P:L-valine biosynthetic process"/>
    <property type="evidence" value="ECO:0007669"/>
    <property type="project" value="UniProtKB-UniPathway"/>
</dbReference>
<evidence type="ECO:0000256" key="8">
    <source>
        <dbReference type="ARBA" id="ARBA00022605"/>
    </source>
</evidence>
<dbReference type="AlphaFoldDB" id="A0A2T4UN17"/>
<evidence type="ECO:0000256" key="16">
    <source>
        <dbReference type="RuleBase" id="RU004516"/>
    </source>
</evidence>
<keyword evidence="10 16" id="KW-0663">Pyridoxal phosphate</keyword>
<dbReference type="GO" id="GO:0009097">
    <property type="term" value="P:isoleucine biosynthetic process"/>
    <property type="evidence" value="ECO:0007669"/>
    <property type="project" value="UniProtKB-UniPathway"/>
</dbReference>
<dbReference type="Pfam" id="PF01063">
    <property type="entry name" value="Aminotran_4"/>
    <property type="match status" value="1"/>
</dbReference>
<evidence type="ECO:0000256" key="13">
    <source>
        <dbReference type="ARBA" id="ARBA00048798"/>
    </source>
</evidence>
<comment type="pathway">
    <text evidence="4 17">Amino-acid biosynthesis; L-valine biosynthesis; L-valine from pyruvate: step 4/4.</text>
</comment>
<gene>
    <name evidence="17 18" type="primary">ilvE</name>
    <name evidence="18" type="ORF">C7Y72_13615</name>
</gene>
<keyword evidence="9 17" id="KW-0808">Transferase</keyword>
<dbReference type="OrthoDB" id="9804984at2"/>
<comment type="pathway">
    <text evidence="5 17">Amino-acid biosynthesis; L-leucine biosynthesis; L-leucine from 3-methyl-2-oxobutanoate: step 4/4.</text>
</comment>
<sequence length="293" mass="30972">MSRASHTGRSVAHVDGVWFDDARDATIGVLDHGLLYGDGVFEGIRFYGPEPFALDAHLRRLRASARALVLDVPWSDEELGALCRETARRTGLQDGYIRLVVTRGMGALGVSPASCERPSLILIGAPLALYPAQALEQGVDVVTSSLRRAASDALPPQVKSLNYLTNVLASIEARRQGAHEALLLDAEGRVAECTADNLFVVHDGVARTPPATDGALRGITRDHVVGLLDAAGVPVIEASLVLADVWTADEAFMTGTGAEVVAIRSVDGRPFPAAPGPLTRRAQELFAASVRAG</sequence>
<dbReference type="GO" id="GO:0005829">
    <property type="term" value="C:cytosol"/>
    <property type="evidence" value="ECO:0007669"/>
    <property type="project" value="TreeGrafter"/>
</dbReference>
<dbReference type="FunFam" id="3.20.10.10:FF:000002">
    <property type="entry name" value="D-alanine aminotransferase"/>
    <property type="match status" value="1"/>
</dbReference>
<comment type="function">
    <text evidence="2 17">Acts on leucine, isoleucine and valine.</text>
</comment>
<dbReference type="InterPro" id="IPR043132">
    <property type="entry name" value="BCAT-like_C"/>
</dbReference>
<comment type="catalytic activity">
    <reaction evidence="14 17">
        <text>L-leucine + 2-oxoglutarate = 4-methyl-2-oxopentanoate + L-glutamate</text>
        <dbReference type="Rhea" id="RHEA:18321"/>
        <dbReference type="ChEBI" id="CHEBI:16810"/>
        <dbReference type="ChEBI" id="CHEBI:17865"/>
        <dbReference type="ChEBI" id="CHEBI:29985"/>
        <dbReference type="ChEBI" id="CHEBI:57427"/>
        <dbReference type="EC" id="2.6.1.42"/>
    </reaction>
</comment>
<dbReference type="UniPathway" id="UPA00048">
    <property type="reaction ID" value="UER00073"/>
</dbReference>
<dbReference type="GO" id="GO:0009098">
    <property type="term" value="P:L-leucine biosynthetic process"/>
    <property type="evidence" value="ECO:0007669"/>
    <property type="project" value="UniProtKB-UniPathway"/>
</dbReference>
<dbReference type="PANTHER" id="PTHR42743">
    <property type="entry name" value="AMINO-ACID AMINOTRANSFERASE"/>
    <property type="match status" value="1"/>
</dbReference>
<dbReference type="SUPFAM" id="SSF56752">
    <property type="entry name" value="D-aminoacid aminotransferase-like PLP-dependent enzymes"/>
    <property type="match status" value="1"/>
</dbReference>
<keyword evidence="7 17" id="KW-0032">Aminotransferase</keyword>
<reference evidence="18 19" key="1">
    <citation type="submission" date="2018-03" db="EMBL/GenBank/DDBJ databases">
        <title>Aquarubrobacter algicola gen. nov., sp. nov., a novel actinobacterium isolated from shallow eutrophic lake during the end of cyanobacterial harmful algal blooms.</title>
        <authorList>
            <person name="Chun S.J."/>
        </authorList>
    </citation>
    <scope>NUCLEOTIDE SEQUENCE [LARGE SCALE GENOMIC DNA]</scope>
    <source>
        <strain evidence="18 19">Seoho-28</strain>
    </source>
</reference>
<evidence type="ECO:0000313" key="19">
    <source>
        <dbReference type="Proteomes" id="UP000240739"/>
    </source>
</evidence>
<dbReference type="NCBIfam" id="TIGR01122">
    <property type="entry name" value="ilvE_I"/>
    <property type="match status" value="1"/>
</dbReference>
<dbReference type="UniPathway" id="UPA00047">
    <property type="reaction ID" value="UER00058"/>
</dbReference>
<evidence type="ECO:0000256" key="5">
    <source>
        <dbReference type="ARBA" id="ARBA00005072"/>
    </source>
</evidence>
<evidence type="ECO:0000256" key="7">
    <source>
        <dbReference type="ARBA" id="ARBA00022576"/>
    </source>
</evidence>
<comment type="caution">
    <text evidence="18">The sequence shown here is derived from an EMBL/GenBank/DDBJ whole genome shotgun (WGS) entry which is preliminary data.</text>
</comment>
<dbReference type="InterPro" id="IPR036038">
    <property type="entry name" value="Aminotransferase-like"/>
</dbReference>
<dbReference type="Proteomes" id="UP000240739">
    <property type="component" value="Unassembled WGS sequence"/>
</dbReference>
<organism evidence="18 19">
    <name type="scientific">Paraconexibacter algicola</name>
    <dbReference type="NCBI Taxonomy" id="2133960"/>
    <lineage>
        <taxon>Bacteria</taxon>
        <taxon>Bacillati</taxon>
        <taxon>Actinomycetota</taxon>
        <taxon>Thermoleophilia</taxon>
        <taxon>Solirubrobacterales</taxon>
        <taxon>Paraconexibacteraceae</taxon>
        <taxon>Paraconexibacter</taxon>
    </lineage>
</organism>
<comment type="pathway">
    <text evidence="3 17">Amino-acid biosynthesis; L-isoleucine biosynthesis; L-isoleucine from 2-oxobutanoate: step 4/4.</text>
</comment>
<dbReference type="PANTHER" id="PTHR42743:SF11">
    <property type="entry name" value="AMINODEOXYCHORISMATE LYASE"/>
    <property type="match status" value="1"/>
</dbReference>
<evidence type="ECO:0000313" key="18">
    <source>
        <dbReference type="EMBL" id="PTL60601.1"/>
    </source>
</evidence>
<dbReference type="InterPro" id="IPR018300">
    <property type="entry name" value="Aminotrans_IV_CS"/>
</dbReference>
<evidence type="ECO:0000256" key="14">
    <source>
        <dbReference type="ARBA" id="ARBA00049229"/>
    </source>
</evidence>
<evidence type="ECO:0000256" key="12">
    <source>
        <dbReference type="ARBA" id="ARBA00048212"/>
    </source>
</evidence>
<dbReference type="EMBL" id="PYYB01000001">
    <property type="protein sequence ID" value="PTL60601.1"/>
    <property type="molecule type" value="Genomic_DNA"/>
</dbReference>
<accession>A0A2T4UN17</accession>
<evidence type="ECO:0000256" key="15">
    <source>
        <dbReference type="RuleBase" id="RU004106"/>
    </source>
</evidence>
<comment type="catalytic activity">
    <reaction evidence="12 17">
        <text>L-valine + 2-oxoglutarate = 3-methyl-2-oxobutanoate + L-glutamate</text>
        <dbReference type="Rhea" id="RHEA:24813"/>
        <dbReference type="ChEBI" id="CHEBI:11851"/>
        <dbReference type="ChEBI" id="CHEBI:16810"/>
        <dbReference type="ChEBI" id="CHEBI:29985"/>
        <dbReference type="ChEBI" id="CHEBI:57762"/>
        <dbReference type="EC" id="2.6.1.42"/>
    </reaction>
</comment>
<evidence type="ECO:0000256" key="11">
    <source>
        <dbReference type="ARBA" id="ARBA00023304"/>
    </source>
</evidence>
<dbReference type="InterPro" id="IPR043131">
    <property type="entry name" value="BCAT-like_N"/>
</dbReference>
<dbReference type="InterPro" id="IPR050571">
    <property type="entry name" value="Class-IV_PLP-Dep_Aminotrnsfr"/>
</dbReference>
<keyword evidence="8 17" id="KW-0028">Amino-acid biosynthesis</keyword>
<dbReference type="Gene3D" id="3.20.10.10">
    <property type="entry name" value="D-amino Acid Aminotransferase, subunit A, domain 2"/>
    <property type="match status" value="1"/>
</dbReference>
<evidence type="ECO:0000256" key="17">
    <source>
        <dbReference type="RuleBase" id="RU364094"/>
    </source>
</evidence>
<dbReference type="InterPro" id="IPR001544">
    <property type="entry name" value="Aminotrans_IV"/>
</dbReference>